<name>A0AAF0Y102_DAUCS</name>
<organism evidence="3 4">
    <name type="scientific">Daucus carota subsp. sativus</name>
    <name type="common">Carrot</name>
    <dbReference type="NCBI Taxonomy" id="79200"/>
    <lineage>
        <taxon>Eukaryota</taxon>
        <taxon>Viridiplantae</taxon>
        <taxon>Streptophyta</taxon>
        <taxon>Embryophyta</taxon>
        <taxon>Tracheophyta</taxon>
        <taxon>Spermatophyta</taxon>
        <taxon>Magnoliopsida</taxon>
        <taxon>eudicotyledons</taxon>
        <taxon>Gunneridae</taxon>
        <taxon>Pentapetalae</taxon>
        <taxon>asterids</taxon>
        <taxon>campanulids</taxon>
        <taxon>Apiales</taxon>
        <taxon>Apiaceae</taxon>
        <taxon>Apioideae</taxon>
        <taxon>Scandiceae</taxon>
        <taxon>Daucinae</taxon>
        <taxon>Daucus</taxon>
        <taxon>Daucus sect. Daucus</taxon>
    </lineage>
</organism>
<dbReference type="PANTHER" id="PTHR33159:SF74">
    <property type="entry name" value="RPM1-INTERACTING PROTEIN 4-LIKE"/>
    <property type="match status" value="1"/>
</dbReference>
<reference evidence="3" key="1">
    <citation type="journal article" date="2016" name="Nat. Genet.">
        <title>A high-quality carrot genome assembly provides new insights into carotenoid accumulation and asterid genome evolution.</title>
        <authorList>
            <person name="Iorizzo M."/>
            <person name="Ellison S."/>
            <person name="Senalik D."/>
            <person name="Zeng P."/>
            <person name="Satapoomin P."/>
            <person name="Huang J."/>
            <person name="Bowman M."/>
            <person name="Iovene M."/>
            <person name="Sanseverino W."/>
            <person name="Cavagnaro P."/>
            <person name="Yildiz M."/>
            <person name="Macko-Podgorni A."/>
            <person name="Moranska E."/>
            <person name="Grzebelus E."/>
            <person name="Grzebelus D."/>
            <person name="Ashrafi H."/>
            <person name="Zheng Z."/>
            <person name="Cheng S."/>
            <person name="Spooner D."/>
            <person name="Van Deynze A."/>
            <person name="Simon P."/>
        </authorList>
    </citation>
    <scope>NUCLEOTIDE SEQUENCE</scope>
    <source>
        <tissue evidence="3">Leaf</tissue>
    </source>
</reference>
<reference evidence="3" key="2">
    <citation type="submission" date="2022-03" db="EMBL/GenBank/DDBJ databases">
        <title>Draft title - Genomic analysis of global carrot germplasm unveils the trajectory of domestication and the origin of high carotenoid orange carrot.</title>
        <authorList>
            <person name="Iorizzo M."/>
            <person name="Ellison S."/>
            <person name="Senalik D."/>
            <person name="Macko-Podgorni A."/>
            <person name="Grzebelus D."/>
            <person name="Bostan H."/>
            <person name="Rolling W."/>
            <person name="Curaba J."/>
            <person name="Simon P."/>
        </authorList>
    </citation>
    <scope>NUCLEOTIDE SEQUENCE</scope>
    <source>
        <tissue evidence="3">Leaf</tissue>
    </source>
</reference>
<feature type="compositionally biased region" description="Polar residues" evidence="1">
    <location>
        <begin position="174"/>
        <end position="190"/>
    </location>
</feature>
<dbReference type="AlphaFoldDB" id="A0AAF0Y102"/>
<feature type="compositionally biased region" description="Polar residues" evidence="1">
    <location>
        <begin position="46"/>
        <end position="60"/>
    </location>
</feature>
<proteinExistence type="predicted"/>
<dbReference type="Pfam" id="PF05627">
    <property type="entry name" value="AvrRpt-cleavage"/>
    <property type="match status" value="2"/>
</dbReference>
<dbReference type="InterPro" id="IPR040387">
    <property type="entry name" value="RIN4/NOI4"/>
</dbReference>
<dbReference type="GO" id="GO:0005886">
    <property type="term" value="C:plasma membrane"/>
    <property type="evidence" value="ECO:0007669"/>
    <property type="project" value="TreeGrafter"/>
</dbReference>
<feature type="domain" description="RIN4 pathogenic type III effector avirulence factor Avr cleavage site" evidence="2">
    <location>
        <begin position="225"/>
        <end position="257"/>
    </location>
</feature>
<evidence type="ECO:0000256" key="1">
    <source>
        <dbReference type="SAM" id="MobiDB-lite"/>
    </source>
</evidence>
<keyword evidence="4" id="KW-1185">Reference proteome</keyword>
<protein>
    <recommendedName>
        <fullName evidence="2">RIN4 pathogenic type III effector avirulence factor Avr cleavage site domain-containing protein</fullName>
    </recommendedName>
</protein>
<dbReference type="PANTHER" id="PTHR33159">
    <property type="entry name" value="RPM1-INTERACTING PROTEIN 4 (RIN4) FAMILY PROTEIN"/>
    <property type="match status" value="1"/>
</dbReference>
<sequence>MSFQRTEVPKFGNWESEDEVPYTTYFDNARKGNSGAQMSPDAPEANTDTLLNEKQSSKVPISQKEEGNLPAIKTGTNLSSQQRHGVVRSANKSESESPKDPDASRPRHERRPSHGEGDLKKSNDSSLRHESESRKAVNSAHHGHGGISTDSPRRVSRQNVGSDRSVEQSPLHPNHQTRLGNKNSGVSSPSWERKSTLDSSHGLPSTPGRSRLRSVTRGDDTPDDSPAVPKFGDWDESDPTSGEGYTQVFDRVREEKQSGTGKVPIMPTESSYSNGQKQYGNDSPKGCLCFPWGKK</sequence>
<gene>
    <name evidence="3" type="ORF">DCAR_0935789</name>
</gene>
<accession>A0AAF0Y102</accession>
<dbReference type="InterPro" id="IPR008700">
    <property type="entry name" value="TypeIII_avirulence_cleave"/>
</dbReference>
<evidence type="ECO:0000259" key="2">
    <source>
        <dbReference type="Pfam" id="PF05627"/>
    </source>
</evidence>
<evidence type="ECO:0000313" key="4">
    <source>
        <dbReference type="Proteomes" id="UP000077755"/>
    </source>
</evidence>
<feature type="compositionally biased region" description="Polar residues" evidence="1">
    <location>
        <begin position="268"/>
        <end position="281"/>
    </location>
</feature>
<evidence type="ECO:0000313" key="3">
    <source>
        <dbReference type="EMBL" id="WOH16239.1"/>
    </source>
</evidence>
<feature type="region of interest" description="Disordered" evidence="1">
    <location>
        <begin position="1"/>
        <end position="20"/>
    </location>
</feature>
<dbReference type="Proteomes" id="UP000077755">
    <property type="component" value="Chromosome 9"/>
</dbReference>
<feature type="domain" description="RIN4 pathogenic type III effector avirulence factor Avr cleavage site" evidence="2">
    <location>
        <begin position="6"/>
        <end position="31"/>
    </location>
</feature>
<feature type="region of interest" description="Disordered" evidence="1">
    <location>
        <begin position="25"/>
        <end position="285"/>
    </location>
</feature>
<feature type="compositionally biased region" description="Basic and acidic residues" evidence="1">
    <location>
        <begin position="91"/>
        <end position="135"/>
    </location>
</feature>
<dbReference type="EMBL" id="CP093351">
    <property type="protein sequence ID" value="WOH16239.1"/>
    <property type="molecule type" value="Genomic_DNA"/>
</dbReference>
<feature type="compositionally biased region" description="Polar residues" evidence="1">
    <location>
        <begin position="74"/>
        <end position="83"/>
    </location>
</feature>